<dbReference type="NCBIfam" id="NF006253">
    <property type="entry name" value="PRK08395.1"/>
    <property type="match status" value="1"/>
</dbReference>
<dbReference type="Proteomes" id="UP000008386">
    <property type="component" value="Chromosome"/>
</dbReference>
<dbReference type="InterPro" id="IPR004647">
    <property type="entry name" value="Fe-S_hydro-lyase_TtdB-typ_cat"/>
</dbReference>
<accession>F8AIJ3</accession>
<protein>
    <submittedName>
        <fullName evidence="4">Fumarate hydratase</fullName>
    </submittedName>
</protein>
<evidence type="ECO:0000259" key="3">
    <source>
        <dbReference type="Pfam" id="PF05683"/>
    </source>
</evidence>
<dbReference type="InterPro" id="IPR036660">
    <property type="entry name" value="Fe-S_hydroAse_TtdB_cat_sf"/>
</dbReference>
<feature type="domain" description="Fe-S hydro-lyase tartrate dehydratase beta-type catalytic" evidence="3">
    <location>
        <begin position="3"/>
        <end position="163"/>
    </location>
</feature>
<keyword evidence="2" id="KW-0456">Lyase</keyword>
<dbReference type="SUPFAM" id="SSF117457">
    <property type="entry name" value="FumA C-terminal domain-like"/>
    <property type="match status" value="1"/>
</dbReference>
<proteinExistence type="inferred from homology"/>
<dbReference type="NCBIfam" id="TIGR00723">
    <property type="entry name" value="ttdB_fumA_fumB"/>
    <property type="match status" value="1"/>
</dbReference>
<dbReference type="KEGG" id="pya:PYCH_06710"/>
<organism evidence="4 5">
    <name type="scientific">Pyrococcus yayanosii (strain CH1 / JCM 16557)</name>
    <dbReference type="NCBI Taxonomy" id="529709"/>
    <lineage>
        <taxon>Archaea</taxon>
        <taxon>Methanobacteriati</taxon>
        <taxon>Methanobacteriota</taxon>
        <taxon>Thermococci</taxon>
        <taxon>Thermococcales</taxon>
        <taxon>Thermococcaceae</taxon>
        <taxon>Pyrococcus</taxon>
    </lineage>
</organism>
<name>F8AIJ3_PYRYC</name>
<keyword evidence="5" id="KW-1185">Reference proteome</keyword>
<dbReference type="Pfam" id="PF05683">
    <property type="entry name" value="Fumerase_C"/>
    <property type="match status" value="1"/>
</dbReference>
<sequence length="175" mass="19361">MRLKTPLSARDVLRLKVGDKVLLSGIVYTARDLAHKRIIKEGPPFNPEGAVIYHCGPLIKDDRVISAGPTTSARMNIYLEEVLRMGIRGIIGKGGMMPEPFRGRAVYFAFPGGAGSLAAEHVRRIKGVFWPELGMPEAVWALEVEDLPLLVAIDAHGRTLYRKFTQELTSRPSQL</sequence>
<evidence type="ECO:0000256" key="1">
    <source>
        <dbReference type="ARBA" id="ARBA00008876"/>
    </source>
</evidence>
<evidence type="ECO:0000313" key="4">
    <source>
        <dbReference type="EMBL" id="AEH24359.1"/>
    </source>
</evidence>
<dbReference type="EMBL" id="CP002779">
    <property type="protein sequence ID" value="AEH24359.1"/>
    <property type="molecule type" value="Genomic_DNA"/>
</dbReference>
<dbReference type="AlphaFoldDB" id="F8AIJ3"/>
<dbReference type="eggNOG" id="arCOG04406">
    <property type="taxonomic scope" value="Archaea"/>
</dbReference>
<comment type="similarity">
    <text evidence="1">Belongs to the class-I fumarase family.</text>
</comment>
<gene>
    <name evidence="4" type="ordered locus">PYCH_06710</name>
</gene>
<dbReference type="PANTHER" id="PTHR43351">
    <property type="entry name" value="L(+)-TARTRATE DEHYDRATASE SUBUNIT BETA"/>
    <property type="match status" value="1"/>
</dbReference>
<reference evidence="4 5" key="1">
    <citation type="journal article" date="2011" name="J. Bacteriol.">
        <title>Complete genome sequence of the obligate piezophilic hyperthermophilic archaeon Pyrococcus yayanosii CH1.</title>
        <authorList>
            <person name="Jun X."/>
            <person name="Lupeng L."/>
            <person name="Minjuan X."/>
            <person name="Oger P."/>
            <person name="Fengping W."/>
            <person name="Jebbar M."/>
            <person name="Xiang X."/>
        </authorList>
    </citation>
    <scope>NUCLEOTIDE SEQUENCE [LARGE SCALE GENOMIC DNA]</scope>
    <source>
        <strain evidence="5">CH1 / JCM 16557</strain>
    </source>
</reference>
<dbReference type="Gene3D" id="3.20.130.10">
    <property type="entry name" value="Fe-S hydro-lyase, tartrate dehydratase beta-type, catalytic domain"/>
    <property type="match status" value="1"/>
</dbReference>
<evidence type="ECO:0000256" key="2">
    <source>
        <dbReference type="ARBA" id="ARBA00023239"/>
    </source>
</evidence>
<dbReference type="STRING" id="529709.PYCH_06710"/>
<dbReference type="HOGENOM" id="CLU_098588_0_0_2"/>
<dbReference type="GO" id="GO:0016836">
    <property type="term" value="F:hydro-lyase activity"/>
    <property type="evidence" value="ECO:0007669"/>
    <property type="project" value="InterPro"/>
</dbReference>
<evidence type="ECO:0000313" key="5">
    <source>
        <dbReference type="Proteomes" id="UP000008386"/>
    </source>
</evidence>
<dbReference type="PANTHER" id="PTHR43351:SF2">
    <property type="entry name" value="L(+)-TARTRATE DEHYDRATASE SUBUNIT BETA-RELATED"/>
    <property type="match status" value="1"/>
</dbReference>